<dbReference type="Proteomes" id="UP000261948">
    <property type="component" value="Unassembled WGS sequence"/>
</dbReference>
<feature type="region of interest" description="Disordered" evidence="1">
    <location>
        <begin position="274"/>
        <end position="303"/>
    </location>
</feature>
<protein>
    <recommendedName>
        <fullName evidence="5">Outer membrane lipoprotein</fullName>
    </recommendedName>
</protein>
<dbReference type="OrthoDB" id="5393649at2"/>
<feature type="compositionally biased region" description="Pro residues" evidence="1">
    <location>
        <begin position="276"/>
        <end position="285"/>
    </location>
</feature>
<gene>
    <name evidence="3" type="ORF">DZC30_09500</name>
</gene>
<evidence type="ECO:0008006" key="5">
    <source>
        <dbReference type="Google" id="ProtNLM"/>
    </source>
</evidence>
<evidence type="ECO:0000313" key="4">
    <source>
        <dbReference type="Proteomes" id="UP000261948"/>
    </source>
</evidence>
<dbReference type="AlphaFoldDB" id="A0A373FM36"/>
<evidence type="ECO:0000256" key="1">
    <source>
        <dbReference type="SAM" id="MobiDB-lite"/>
    </source>
</evidence>
<proteinExistence type="predicted"/>
<name>A0A373FM36_COMTE</name>
<feature type="region of interest" description="Disordered" evidence="1">
    <location>
        <begin position="207"/>
        <end position="247"/>
    </location>
</feature>
<accession>A0A373FM36</accession>
<keyword evidence="4" id="KW-1185">Reference proteome</keyword>
<evidence type="ECO:0000256" key="2">
    <source>
        <dbReference type="SAM" id="SignalP"/>
    </source>
</evidence>
<sequence length="303" mass="32562">METLYMSSERINHSITRSHLLRATLLCAAVAATVSTASALSPRADGGNDDSGIISGPIADVSIVDRTTGQVLPIYRYRGELWVAGRTGGNYAVRFRNLQDRRIMGVISVDGVNAVTGKTASSRANDGYVLDAGDSYDVTGWRKSNSSVAAFYFSESDMSYASRTGRPGDVGVIGVALYREKLPEPPAYQPDYGRVYEESSSAVAADAAAPNAAAKEKSRSSTPRATPSLGTGHGKVERSEVNTVDFEADTSRPRQIVRIRYDSYDNLVAKRVIPVPTVPRRPAPRTPSAFPGDNGYVPDPPRN</sequence>
<keyword evidence="2" id="KW-0732">Signal</keyword>
<feature type="signal peptide" evidence="2">
    <location>
        <begin position="1"/>
        <end position="39"/>
    </location>
</feature>
<organism evidence="3 4">
    <name type="scientific">Comamonas testosteroni</name>
    <name type="common">Pseudomonas testosteroni</name>
    <dbReference type="NCBI Taxonomy" id="285"/>
    <lineage>
        <taxon>Bacteria</taxon>
        <taxon>Pseudomonadati</taxon>
        <taxon>Pseudomonadota</taxon>
        <taxon>Betaproteobacteria</taxon>
        <taxon>Burkholderiales</taxon>
        <taxon>Comamonadaceae</taxon>
        <taxon>Comamonas</taxon>
    </lineage>
</organism>
<evidence type="ECO:0000313" key="3">
    <source>
        <dbReference type="EMBL" id="RGE45188.1"/>
    </source>
</evidence>
<feature type="chain" id="PRO_5017051507" description="Outer membrane lipoprotein" evidence="2">
    <location>
        <begin position="40"/>
        <end position="303"/>
    </location>
</feature>
<comment type="caution">
    <text evidence="3">The sequence shown here is derived from an EMBL/GenBank/DDBJ whole genome shotgun (WGS) entry which is preliminary data.</text>
</comment>
<dbReference type="EMBL" id="QURR01000010">
    <property type="protein sequence ID" value="RGE45188.1"/>
    <property type="molecule type" value="Genomic_DNA"/>
</dbReference>
<reference evidence="3 4" key="1">
    <citation type="submission" date="2018-08" db="EMBL/GenBank/DDBJ databases">
        <title>Comamonas testosteroni strain SWCO2.</title>
        <authorList>
            <person name="Jiang N."/>
            <person name="Zhang X.Z."/>
        </authorList>
    </citation>
    <scope>NUCLEOTIDE SEQUENCE [LARGE SCALE GENOMIC DNA]</scope>
    <source>
        <strain evidence="3 4">SWCO2</strain>
    </source>
</reference>
<feature type="compositionally biased region" description="Polar residues" evidence="1">
    <location>
        <begin position="220"/>
        <end position="229"/>
    </location>
</feature>